<dbReference type="Gene3D" id="1.10.510.10">
    <property type="entry name" value="Transferase(Phosphotransferase) domain 1"/>
    <property type="match status" value="1"/>
</dbReference>
<comment type="catalytic activity">
    <reaction evidence="7">
        <text>L-threonyl-[protein] + ATP = O-phospho-L-threonyl-[protein] + ADP + H(+)</text>
        <dbReference type="Rhea" id="RHEA:46608"/>
        <dbReference type="Rhea" id="RHEA-COMP:11060"/>
        <dbReference type="Rhea" id="RHEA-COMP:11605"/>
        <dbReference type="ChEBI" id="CHEBI:15378"/>
        <dbReference type="ChEBI" id="CHEBI:30013"/>
        <dbReference type="ChEBI" id="CHEBI:30616"/>
        <dbReference type="ChEBI" id="CHEBI:61977"/>
        <dbReference type="ChEBI" id="CHEBI:456216"/>
        <dbReference type="EC" id="2.7.11.1"/>
    </reaction>
</comment>
<keyword evidence="4" id="KW-0547">Nucleotide-binding</keyword>
<dbReference type="InterPro" id="IPR005543">
    <property type="entry name" value="PASTA_dom"/>
</dbReference>
<keyword evidence="10" id="KW-0472">Membrane</keyword>
<dbReference type="PROSITE" id="PS50011">
    <property type="entry name" value="PROTEIN_KINASE_DOM"/>
    <property type="match status" value="1"/>
</dbReference>
<dbReference type="InterPro" id="IPR000719">
    <property type="entry name" value="Prot_kinase_dom"/>
</dbReference>
<keyword evidence="10" id="KW-0812">Transmembrane</keyword>
<evidence type="ECO:0000256" key="6">
    <source>
        <dbReference type="ARBA" id="ARBA00022840"/>
    </source>
</evidence>
<evidence type="ECO:0000313" key="13">
    <source>
        <dbReference type="EMBL" id="GBD08064.1"/>
    </source>
</evidence>
<dbReference type="Gene3D" id="3.30.10.20">
    <property type="match status" value="2"/>
</dbReference>
<feature type="domain" description="Protein kinase" evidence="11">
    <location>
        <begin position="10"/>
        <end position="265"/>
    </location>
</feature>
<keyword evidence="5 13" id="KW-0418">Kinase</keyword>
<dbReference type="Gene3D" id="3.30.200.20">
    <property type="entry name" value="Phosphorylase Kinase, domain 1"/>
    <property type="match status" value="1"/>
</dbReference>
<dbReference type="Proteomes" id="UP000236642">
    <property type="component" value="Unassembled WGS sequence"/>
</dbReference>
<feature type="region of interest" description="Disordered" evidence="9">
    <location>
        <begin position="268"/>
        <end position="303"/>
    </location>
</feature>
<keyword evidence="3" id="KW-0677">Repeat</keyword>
<dbReference type="PANTHER" id="PTHR43289:SF6">
    <property type="entry name" value="SERINE_THREONINE-PROTEIN KINASE NEKL-3"/>
    <property type="match status" value="1"/>
</dbReference>
<dbReference type="CDD" id="cd14014">
    <property type="entry name" value="STKc_PknB_like"/>
    <property type="match status" value="1"/>
</dbReference>
<feature type="domain" description="PASTA" evidence="12">
    <location>
        <begin position="353"/>
        <end position="420"/>
    </location>
</feature>
<dbReference type="SUPFAM" id="SSF56112">
    <property type="entry name" value="Protein kinase-like (PK-like)"/>
    <property type="match status" value="1"/>
</dbReference>
<accession>A0A2H5Y3Q6</accession>
<proteinExistence type="predicted"/>
<comment type="caution">
    <text evidence="13">The sequence shown here is derived from an EMBL/GenBank/DDBJ whole genome shotgun (WGS) entry which is preliminary data.</text>
</comment>
<evidence type="ECO:0000256" key="5">
    <source>
        <dbReference type="ARBA" id="ARBA00022777"/>
    </source>
</evidence>
<feature type="domain" description="PASTA" evidence="12">
    <location>
        <begin position="421"/>
        <end position="487"/>
    </location>
</feature>
<dbReference type="AlphaFoldDB" id="A0A2H5Y3Q6"/>
<evidence type="ECO:0000256" key="9">
    <source>
        <dbReference type="SAM" id="MobiDB-lite"/>
    </source>
</evidence>
<protein>
    <recommendedName>
        <fullName evidence="1">non-specific serine/threonine protein kinase</fullName>
        <ecNumber evidence="1">2.7.11.1</ecNumber>
    </recommendedName>
</protein>
<evidence type="ECO:0000256" key="7">
    <source>
        <dbReference type="ARBA" id="ARBA00047899"/>
    </source>
</evidence>
<dbReference type="EC" id="2.7.11.1" evidence="1"/>
<dbReference type="Pfam" id="PF03793">
    <property type="entry name" value="PASTA"/>
    <property type="match status" value="2"/>
</dbReference>
<evidence type="ECO:0000256" key="8">
    <source>
        <dbReference type="ARBA" id="ARBA00048679"/>
    </source>
</evidence>
<feature type="transmembrane region" description="Helical" evidence="10">
    <location>
        <begin position="310"/>
        <end position="333"/>
    </location>
</feature>
<dbReference type="CDD" id="cd06577">
    <property type="entry name" value="PASTA_pknB"/>
    <property type="match status" value="2"/>
</dbReference>
<evidence type="ECO:0000313" key="14">
    <source>
        <dbReference type="Proteomes" id="UP000236642"/>
    </source>
</evidence>
<evidence type="ECO:0000256" key="4">
    <source>
        <dbReference type="ARBA" id="ARBA00022741"/>
    </source>
</evidence>
<dbReference type="Pfam" id="PF00069">
    <property type="entry name" value="Pkinase"/>
    <property type="match status" value="1"/>
</dbReference>
<evidence type="ECO:0000256" key="3">
    <source>
        <dbReference type="ARBA" id="ARBA00022737"/>
    </source>
</evidence>
<evidence type="ECO:0000256" key="2">
    <source>
        <dbReference type="ARBA" id="ARBA00022679"/>
    </source>
</evidence>
<dbReference type="PROSITE" id="PS51178">
    <property type="entry name" value="PASTA"/>
    <property type="match status" value="2"/>
</dbReference>
<name>A0A2H5Y3Q6_9CHLR</name>
<dbReference type="PANTHER" id="PTHR43289">
    <property type="entry name" value="MITOGEN-ACTIVATED PROTEIN KINASE KINASE KINASE 20-RELATED"/>
    <property type="match status" value="1"/>
</dbReference>
<evidence type="ECO:0000259" key="12">
    <source>
        <dbReference type="PROSITE" id="PS51178"/>
    </source>
</evidence>
<keyword evidence="2 13" id="KW-0808">Transferase</keyword>
<sequence>MAETLFAGRYRILGTLGRSGSAVVYRAFDTVLPRTVAIKVLRSDRLQDPALRQRLEAEARRLASLSHPNLVTIYDFGWENDQPYLVMEYVDGWDLKALIRHGAPLPVDRALELFLQICAGVGYAHRNNIVHGNLKPQNVLVSRSGEIKVVDFGIAAALWSRDPDRTPWATPAYLSPEQAAGQPPTPASDVYSLGLMLYEMLTGRLPFEASTPAELLQAHQTQPLPSPKTFQPALPDDLVEILFTCLEKEPARRYRNADQLARVLLQHRPTPAPPELPERSPGSTMAAVSTPAPAPSSPSPSASIPEERDWMVWLLGALAALAVLGLIPLWLLVYRAWLGGPAGLPTPTPPPTIAPAIQVPDLRGLPIVDAQARAMGLGLGLSVAREVEDPQQPAGVVIAQEPPPGATLHPGETVQVTVNRGAPVFPVVNVLGYTLDENILNGLRSYGWDVRVERVWSPEPPGRILEQIPPPGALLGVGQPLTLTVSAGTRIEIGANFANWVVLDAVDLPQRAFRPGETVVATLEWRSLQRVDQPLVIFVHLIGPNGQLIAQRDAQPNPPIPAWQPGQIVRDPLTLPIPGGAPPGIYQLRTGLYPEGNPAARVVVLSPGYSSAVNNSVLISELTVRP</sequence>
<dbReference type="GO" id="GO:0106310">
    <property type="term" value="F:protein serine kinase activity"/>
    <property type="evidence" value="ECO:0007669"/>
    <property type="project" value="RHEA"/>
</dbReference>
<dbReference type="GO" id="GO:0005524">
    <property type="term" value="F:ATP binding"/>
    <property type="evidence" value="ECO:0007669"/>
    <property type="project" value="UniProtKB-KW"/>
</dbReference>
<gene>
    <name evidence="13" type="primary">prkC</name>
    <name evidence="13" type="ORF">HRbin22_00293</name>
</gene>
<keyword evidence="10" id="KW-1133">Transmembrane helix</keyword>
<dbReference type="EMBL" id="BEHY01000003">
    <property type="protein sequence ID" value="GBD08064.1"/>
    <property type="molecule type" value="Genomic_DNA"/>
</dbReference>
<comment type="catalytic activity">
    <reaction evidence="8">
        <text>L-seryl-[protein] + ATP = O-phospho-L-seryl-[protein] + ADP + H(+)</text>
        <dbReference type="Rhea" id="RHEA:17989"/>
        <dbReference type="Rhea" id="RHEA-COMP:9863"/>
        <dbReference type="Rhea" id="RHEA-COMP:11604"/>
        <dbReference type="ChEBI" id="CHEBI:15378"/>
        <dbReference type="ChEBI" id="CHEBI:29999"/>
        <dbReference type="ChEBI" id="CHEBI:30616"/>
        <dbReference type="ChEBI" id="CHEBI:83421"/>
        <dbReference type="ChEBI" id="CHEBI:456216"/>
        <dbReference type="EC" id="2.7.11.1"/>
    </reaction>
</comment>
<organism evidence="13 14">
    <name type="scientific">Candidatus Thermoflexus japonica</name>
    <dbReference type="NCBI Taxonomy" id="2035417"/>
    <lineage>
        <taxon>Bacteria</taxon>
        <taxon>Bacillati</taxon>
        <taxon>Chloroflexota</taxon>
        <taxon>Thermoflexia</taxon>
        <taxon>Thermoflexales</taxon>
        <taxon>Thermoflexaceae</taxon>
        <taxon>Thermoflexus</taxon>
    </lineage>
</organism>
<dbReference type="GO" id="GO:0004674">
    <property type="term" value="F:protein serine/threonine kinase activity"/>
    <property type="evidence" value="ECO:0007669"/>
    <property type="project" value="UniProtKB-EC"/>
</dbReference>
<evidence type="ECO:0000256" key="1">
    <source>
        <dbReference type="ARBA" id="ARBA00012513"/>
    </source>
</evidence>
<evidence type="ECO:0000256" key="10">
    <source>
        <dbReference type="SAM" id="Phobius"/>
    </source>
</evidence>
<dbReference type="SMART" id="SM00740">
    <property type="entry name" value="PASTA"/>
    <property type="match status" value="2"/>
</dbReference>
<dbReference type="InterPro" id="IPR011009">
    <property type="entry name" value="Kinase-like_dom_sf"/>
</dbReference>
<evidence type="ECO:0000259" key="11">
    <source>
        <dbReference type="PROSITE" id="PS50011"/>
    </source>
</evidence>
<reference evidence="14" key="1">
    <citation type="submission" date="2017-09" db="EMBL/GenBank/DDBJ databases">
        <title>Metaegenomics of thermophilic ammonia-oxidizing enrichment culture.</title>
        <authorList>
            <person name="Kato S."/>
            <person name="Suzuki K."/>
        </authorList>
    </citation>
    <scope>NUCLEOTIDE SEQUENCE [LARGE SCALE GENOMIC DNA]</scope>
</reference>
<keyword evidence="6" id="KW-0067">ATP-binding</keyword>